<evidence type="ECO:0000313" key="4">
    <source>
        <dbReference type="EMBL" id="QTD39157.1"/>
    </source>
</evidence>
<dbReference type="InterPro" id="IPR032160">
    <property type="entry name" value="DUF4996"/>
</dbReference>
<evidence type="ECO:0000259" key="1">
    <source>
        <dbReference type="Pfam" id="PF04773"/>
    </source>
</evidence>
<dbReference type="SUPFAM" id="SSF51695">
    <property type="entry name" value="PLC-like phosphodiesterases"/>
    <property type="match status" value="1"/>
</dbReference>
<feature type="domain" description="Protein FecR C-terminal" evidence="2">
    <location>
        <begin position="149"/>
        <end position="209"/>
    </location>
</feature>
<reference evidence="4 5" key="1">
    <citation type="submission" date="2021-03" db="EMBL/GenBank/DDBJ databases">
        <title>Complete genome of Polaribacter_sp.G4M1.</title>
        <authorList>
            <person name="Jeong S.W."/>
            <person name="Bae J.W."/>
        </authorList>
    </citation>
    <scope>NUCLEOTIDE SEQUENCE [LARGE SCALE GENOMIC DNA]</scope>
    <source>
        <strain evidence="4 5">G4M1</strain>
    </source>
</reference>
<dbReference type="Gene3D" id="3.20.20.190">
    <property type="entry name" value="Phosphatidylinositol (PI) phosphodiesterase"/>
    <property type="match status" value="1"/>
</dbReference>
<gene>
    <name evidence="4" type="ORF">JL193_07945</name>
</gene>
<dbReference type="RefSeq" id="WP_207973266.1">
    <property type="nucleotide sequence ID" value="NZ_CP071795.1"/>
</dbReference>
<dbReference type="InterPro" id="IPR006860">
    <property type="entry name" value="FecR"/>
</dbReference>
<feature type="domain" description="DUF4996" evidence="3">
    <location>
        <begin position="316"/>
        <end position="384"/>
    </location>
</feature>
<dbReference type="Pfam" id="PF16387">
    <property type="entry name" value="DUF4996"/>
    <property type="match status" value="1"/>
</dbReference>
<dbReference type="Gene3D" id="2.60.120.1440">
    <property type="match status" value="1"/>
</dbReference>
<protein>
    <submittedName>
        <fullName evidence="4">DUF4974 domain-containing protein</fullName>
    </submittedName>
</protein>
<dbReference type="EMBL" id="CP071795">
    <property type="protein sequence ID" value="QTD39157.1"/>
    <property type="molecule type" value="Genomic_DNA"/>
</dbReference>
<sequence>MAYNTLNVPYGKTFELRLSDGTVVHLNAGSSITYPVEFIEGKNRQVSITGEAYVNVTKDSLHPFIVSLNDLNVRVLGTQFNVSAYPEDNVSEIVLVEGSVAMYGKKEKFNKEASVLLEPGFKGRFNKQNHGITKNKVITSTYTSWVNGKLVFRNMTFENILKKLERHYNVNIVNKNKTLSQKKFNANFGKEPLANVLNELKKYYGVQYGMPTKHKIPTLEKVLKLCKDKILVFLDKGYEYVPEVMFIVQKLNMQNQIFFEGKHNYSTIKSRYGTMLKDRNYMPRAKVNRDTAKFKNYVFPFLKSDARIFICSVDSAEVSYAKPFIQKIKSKNKKIMLTTLWGNTCAGYTDDAAVNNPEANWGKVIDLGADLICTDRPKMLLEYLRKKELHN</sequence>
<keyword evidence="5" id="KW-1185">Reference proteome</keyword>
<accession>A0ABX7SY16</accession>
<dbReference type="InterPro" id="IPR032508">
    <property type="entry name" value="FecR_C"/>
</dbReference>
<dbReference type="PANTHER" id="PTHR30273:SF2">
    <property type="entry name" value="PROTEIN FECR"/>
    <property type="match status" value="1"/>
</dbReference>
<evidence type="ECO:0000259" key="2">
    <source>
        <dbReference type="Pfam" id="PF16344"/>
    </source>
</evidence>
<dbReference type="Proteomes" id="UP000663935">
    <property type="component" value="Chromosome"/>
</dbReference>
<organism evidence="4 5">
    <name type="scientific">Polaribacter batillariae</name>
    <dbReference type="NCBI Taxonomy" id="2808900"/>
    <lineage>
        <taxon>Bacteria</taxon>
        <taxon>Pseudomonadati</taxon>
        <taxon>Bacteroidota</taxon>
        <taxon>Flavobacteriia</taxon>
        <taxon>Flavobacteriales</taxon>
        <taxon>Flavobacteriaceae</taxon>
    </lineage>
</organism>
<dbReference type="InterPro" id="IPR017946">
    <property type="entry name" value="PLC-like_Pdiesterase_TIM-brl"/>
</dbReference>
<dbReference type="Pfam" id="PF16344">
    <property type="entry name" value="FecR_C"/>
    <property type="match status" value="1"/>
</dbReference>
<dbReference type="InterPro" id="IPR012373">
    <property type="entry name" value="Ferrdict_sens_TM"/>
</dbReference>
<evidence type="ECO:0000259" key="3">
    <source>
        <dbReference type="Pfam" id="PF16387"/>
    </source>
</evidence>
<proteinExistence type="predicted"/>
<dbReference type="PANTHER" id="PTHR30273">
    <property type="entry name" value="PERIPLASMIC SIGNAL SENSOR AND SIGMA FACTOR ACTIVATOR FECR-RELATED"/>
    <property type="match status" value="1"/>
</dbReference>
<dbReference type="Pfam" id="PF04773">
    <property type="entry name" value="FecR"/>
    <property type="match status" value="1"/>
</dbReference>
<feature type="domain" description="FecR protein" evidence="1">
    <location>
        <begin position="7"/>
        <end position="100"/>
    </location>
</feature>
<evidence type="ECO:0000313" key="5">
    <source>
        <dbReference type="Proteomes" id="UP000663935"/>
    </source>
</evidence>
<name>A0ABX7SY16_9FLAO</name>